<evidence type="ECO:0000313" key="3">
    <source>
        <dbReference type="EMBL" id="AIF46808.1"/>
    </source>
</evidence>
<sequence length="80" mass="8549">MFMPSVGPAGSNQAPADPPRPLLRRLGRKLILLVLAKIAFISLIWWVVAAHYVRPDTRPAAIEHLLAPASSSTSPQAGSP</sequence>
<dbReference type="HOGENOM" id="CLU_195993_0_0_6"/>
<dbReference type="EMBL" id="CP008884">
    <property type="protein sequence ID" value="AIF46808.1"/>
    <property type="molecule type" value="Genomic_DNA"/>
</dbReference>
<evidence type="ECO:0000313" key="4">
    <source>
        <dbReference type="Proteomes" id="UP000027987"/>
    </source>
</evidence>
<dbReference type="Proteomes" id="UP000027987">
    <property type="component" value="Chromosome"/>
</dbReference>
<dbReference type="STRING" id="1217721.HY57_05790"/>
<protein>
    <submittedName>
        <fullName evidence="3">Uncharacterized protein</fullName>
    </submittedName>
</protein>
<keyword evidence="2" id="KW-1133">Transmembrane helix</keyword>
<dbReference type="KEGG" id="dja:HY57_05790"/>
<evidence type="ECO:0000256" key="2">
    <source>
        <dbReference type="SAM" id="Phobius"/>
    </source>
</evidence>
<feature type="region of interest" description="Disordered" evidence="1">
    <location>
        <begin position="1"/>
        <end position="20"/>
    </location>
</feature>
<organism evidence="3 4">
    <name type="scientific">Dyella japonica A8</name>
    <dbReference type="NCBI Taxonomy" id="1217721"/>
    <lineage>
        <taxon>Bacteria</taxon>
        <taxon>Pseudomonadati</taxon>
        <taxon>Pseudomonadota</taxon>
        <taxon>Gammaproteobacteria</taxon>
        <taxon>Lysobacterales</taxon>
        <taxon>Rhodanobacteraceae</taxon>
        <taxon>Dyella</taxon>
    </lineage>
</organism>
<accession>A0A075K3Q0</accession>
<reference evidence="3 4" key="1">
    <citation type="submission" date="2014-07" db="EMBL/GenBank/DDBJ databases">
        <title>Complete Genome Sequence of Dyella japonica Strain A8 Isolated from Malaysian Tropical Soil.</title>
        <authorList>
            <person name="Hui R.K.H."/>
            <person name="Chen J.-W."/>
            <person name="Chan K.-G."/>
            <person name="Leung F.C.C."/>
        </authorList>
    </citation>
    <scope>NUCLEOTIDE SEQUENCE [LARGE SCALE GENOMIC DNA]</scope>
    <source>
        <strain evidence="3 4">A8</strain>
    </source>
</reference>
<evidence type="ECO:0000256" key="1">
    <source>
        <dbReference type="SAM" id="MobiDB-lite"/>
    </source>
</evidence>
<keyword evidence="4" id="KW-1185">Reference proteome</keyword>
<dbReference type="AlphaFoldDB" id="A0A075K3Q0"/>
<keyword evidence="2" id="KW-0472">Membrane</keyword>
<keyword evidence="2" id="KW-0812">Transmembrane</keyword>
<dbReference type="PATRIC" id="fig|1217721.7.peg.1211"/>
<name>A0A075K3Q0_9GAMM</name>
<feature type="transmembrane region" description="Helical" evidence="2">
    <location>
        <begin position="30"/>
        <end position="48"/>
    </location>
</feature>
<proteinExistence type="predicted"/>
<gene>
    <name evidence="3" type="ORF">HY57_05790</name>
</gene>
<dbReference type="RefSeq" id="WP_019463936.1">
    <property type="nucleotide sequence ID" value="NZ_ALOY01000094.1"/>
</dbReference>